<dbReference type="STRING" id="714943.Mucpa_0356"/>
<gene>
    <name evidence="1" type="ORF">Mucpa_0356</name>
</gene>
<dbReference type="eggNOG" id="ENOG502ZI89">
    <property type="taxonomic scope" value="Bacteria"/>
</dbReference>
<dbReference type="AlphaFoldDB" id="H1YH50"/>
<evidence type="ECO:0000313" key="2">
    <source>
        <dbReference type="Proteomes" id="UP000002774"/>
    </source>
</evidence>
<accession>H1YH50</accession>
<dbReference type="EMBL" id="CM001403">
    <property type="protein sequence ID" value="EHQ24552.1"/>
    <property type="molecule type" value="Genomic_DNA"/>
</dbReference>
<sequence length="170" mass="19170">MRDHVGMRPLDIVVLMKLVSLADKPWQYRDLSASLLISISEISASLHRSMIAGLVDGARKKVMRNALMEFLQYGMRYVFPQIPGPIVNGVETAHSHPFYKNHFTSDVPLVWPSVNGKARGQAIEPLHKGVIKAVENDDQLYLLLASIDILRVGKVREINLALNELKRYIL</sequence>
<evidence type="ECO:0000313" key="1">
    <source>
        <dbReference type="EMBL" id="EHQ24552.1"/>
    </source>
</evidence>
<dbReference type="Proteomes" id="UP000002774">
    <property type="component" value="Chromosome"/>
</dbReference>
<reference evidence="1" key="1">
    <citation type="submission" date="2011-09" db="EMBL/GenBank/DDBJ databases">
        <title>The permanent draft genome of Mucilaginibacter paludis DSM 18603.</title>
        <authorList>
            <consortium name="US DOE Joint Genome Institute (JGI-PGF)"/>
            <person name="Lucas S."/>
            <person name="Han J."/>
            <person name="Lapidus A."/>
            <person name="Bruce D."/>
            <person name="Goodwin L."/>
            <person name="Pitluck S."/>
            <person name="Peters L."/>
            <person name="Kyrpides N."/>
            <person name="Mavromatis K."/>
            <person name="Ivanova N."/>
            <person name="Mikhailova N."/>
            <person name="Held B."/>
            <person name="Detter J.C."/>
            <person name="Tapia R."/>
            <person name="Han C."/>
            <person name="Land M."/>
            <person name="Hauser L."/>
            <person name="Markowitz V."/>
            <person name="Cheng J.-F."/>
            <person name="Hugenholtz P."/>
            <person name="Woyke T."/>
            <person name="Wu D."/>
            <person name="Tindall B."/>
            <person name="Brambilla E."/>
            <person name="Klenk H.-P."/>
            <person name="Eisen J.A."/>
        </authorList>
    </citation>
    <scope>NUCLEOTIDE SEQUENCE [LARGE SCALE GENOMIC DNA]</scope>
    <source>
        <strain evidence="1">DSM 18603</strain>
    </source>
</reference>
<protein>
    <submittedName>
        <fullName evidence="1">Uncharacterized protein</fullName>
    </submittedName>
</protein>
<dbReference type="RefSeq" id="WP_008504098.1">
    <property type="nucleotide sequence ID" value="NZ_CM001403.1"/>
</dbReference>
<name>H1YH50_9SPHI</name>
<keyword evidence="2" id="KW-1185">Reference proteome</keyword>
<proteinExistence type="predicted"/>
<organism evidence="1 2">
    <name type="scientific">Mucilaginibacter paludis DSM 18603</name>
    <dbReference type="NCBI Taxonomy" id="714943"/>
    <lineage>
        <taxon>Bacteria</taxon>
        <taxon>Pseudomonadati</taxon>
        <taxon>Bacteroidota</taxon>
        <taxon>Sphingobacteriia</taxon>
        <taxon>Sphingobacteriales</taxon>
        <taxon>Sphingobacteriaceae</taxon>
        <taxon>Mucilaginibacter</taxon>
    </lineage>
</organism>
<dbReference type="HOGENOM" id="CLU_099442_0_0_10"/>